<evidence type="ECO:0000313" key="3">
    <source>
        <dbReference type="Proteomes" id="UP000624709"/>
    </source>
</evidence>
<feature type="compositionally biased region" description="Polar residues" evidence="1">
    <location>
        <begin position="47"/>
        <end position="58"/>
    </location>
</feature>
<reference evidence="2 3" key="1">
    <citation type="submission" date="2021-01" db="EMBL/GenBank/DDBJ databases">
        <title>Whole genome shotgun sequence of Actinoplanes palleronii NBRC 14916.</title>
        <authorList>
            <person name="Komaki H."/>
            <person name="Tamura T."/>
        </authorList>
    </citation>
    <scope>NUCLEOTIDE SEQUENCE [LARGE SCALE GENOMIC DNA]</scope>
    <source>
        <strain evidence="2 3">NBRC 14916</strain>
    </source>
</reference>
<comment type="caution">
    <text evidence="2">The sequence shown here is derived from an EMBL/GenBank/DDBJ whole genome shotgun (WGS) entry which is preliminary data.</text>
</comment>
<accession>A0ABQ4BHI0</accession>
<protein>
    <recommendedName>
        <fullName evidence="4">BMP family ABC transporter substrate-binding protein</fullName>
    </recommendedName>
</protein>
<feature type="region of interest" description="Disordered" evidence="1">
    <location>
        <begin position="29"/>
        <end position="65"/>
    </location>
</feature>
<keyword evidence="3" id="KW-1185">Reference proteome</keyword>
<organism evidence="2 3">
    <name type="scientific">Actinoplanes palleronii</name>
    <dbReference type="NCBI Taxonomy" id="113570"/>
    <lineage>
        <taxon>Bacteria</taxon>
        <taxon>Bacillati</taxon>
        <taxon>Actinomycetota</taxon>
        <taxon>Actinomycetes</taxon>
        <taxon>Micromonosporales</taxon>
        <taxon>Micromonosporaceae</taxon>
        <taxon>Actinoplanes</taxon>
    </lineage>
</organism>
<gene>
    <name evidence="2" type="ORF">Apa02nite_062200</name>
</gene>
<proteinExistence type="predicted"/>
<dbReference type="EMBL" id="BOMS01000098">
    <property type="protein sequence ID" value="GIE70112.1"/>
    <property type="molecule type" value="Genomic_DNA"/>
</dbReference>
<evidence type="ECO:0008006" key="4">
    <source>
        <dbReference type="Google" id="ProtNLM"/>
    </source>
</evidence>
<dbReference type="PROSITE" id="PS51257">
    <property type="entry name" value="PROKAR_LIPOPROTEIN"/>
    <property type="match status" value="1"/>
</dbReference>
<evidence type="ECO:0000313" key="2">
    <source>
        <dbReference type="EMBL" id="GIE70112.1"/>
    </source>
</evidence>
<sequence length="220" mass="22194">MRHPLRAVAALATAATLLTGCGSGDDWSEPHAAPVPAGTLGPGFLASSATPAPESTITPAPGSWSGVHPPEGYRVVLLATGDDAPTRALVTAVTSWATTEKADLRTITADATDPIPDIAEAVRLAPDLIVSAGETLIDPLAVVTANHLDQQFLVVGAELAEPTGNVTAADWAGASFRGEGLGSATTYDPASFTAARCGDAVRAGVAAVLHDVTGVIVWLS</sequence>
<evidence type="ECO:0000256" key="1">
    <source>
        <dbReference type="SAM" id="MobiDB-lite"/>
    </source>
</evidence>
<name>A0ABQ4BHI0_9ACTN</name>
<dbReference type="RefSeq" id="WP_203828187.1">
    <property type="nucleotide sequence ID" value="NZ_BAAATY010000028.1"/>
</dbReference>
<dbReference type="Proteomes" id="UP000624709">
    <property type="component" value="Unassembled WGS sequence"/>
</dbReference>